<protein>
    <submittedName>
        <fullName evidence="1">Uncharacterized protein</fullName>
    </submittedName>
</protein>
<dbReference type="Proteomes" id="UP000499080">
    <property type="component" value="Unassembled WGS sequence"/>
</dbReference>
<accession>A0A4Y2M739</accession>
<evidence type="ECO:0000313" key="2">
    <source>
        <dbReference type="Proteomes" id="UP000499080"/>
    </source>
</evidence>
<reference evidence="1 2" key="1">
    <citation type="journal article" date="2019" name="Sci. Rep.">
        <title>Orb-weaving spider Araneus ventricosus genome elucidates the spidroin gene catalogue.</title>
        <authorList>
            <person name="Kono N."/>
            <person name="Nakamura H."/>
            <person name="Ohtoshi R."/>
            <person name="Moran D.A.P."/>
            <person name="Shinohara A."/>
            <person name="Yoshida Y."/>
            <person name="Fujiwara M."/>
            <person name="Mori M."/>
            <person name="Tomita M."/>
            <person name="Arakawa K."/>
        </authorList>
    </citation>
    <scope>NUCLEOTIDE SEQUENCE [LARGE SCALE GENOMIC DNA]</scope>
</reference>
<keyword evidence="2" id="KW-1185">Reference proteome</keyword>
<proteinExistence type="predicted"/>
<dbReference type="EMBL" id="BGPR01006735">
    <property type="protein sequence ID" value="GBN21457.1"/>
    <property type="molecule type" value="Genomic_DNA"/>
</dbReference>
<dbReference type="AlphaFoldDB" id="A0A4Y2M739"/>
<gene>
    <name evidence="1" type="ORF">AVEN_78776_1</name>
</gene>
<organism evidence="1 2">
    <name type="scientific">Araneus ventricosus</name>
    <name type="common">Orbweaver spider</name>
    <name type="synonym">Epeira ventricosa</name>
    <dbReference type="NCBI Taxonomy" id="182803"/>
    <lineage>
        <taxon>Eukaryota</taxon>
        <taxon>Metazoa</taxon>
        <taxon>Ecdysozoa</taxon>
        <taxon>Arthropoda</taxon>
        <taxon>Chelicerata</taxon>
        <taxon>Arachnida</taxon>
        <taxon>Araneae</taxon>
        <taxon>Araneomorphae</taxon>
        <taxon>Entelegynae</taxon>
        <taxon>Araneoidea</taxon>
        <taxon>Araneidae</taxon>
        <taxon>Araneus</taxon>
    </lineage>
</organism>
<evidence type="ECO:0000313" key="1">
    <source>
        <dbReference type="EMBL" id="GBN21457.1"/>
    </source>
</evidence>
<sequence length="93" mass="10243">MSTDGLSFAASAALSATSLPATPMWALTQCKEMVPSNKLLMSSTKLFFGANFWRAFSELMLSVNRWQLACGLFCCFHKSACFMAVNSAWNTEQ</sequence>
<comment type="caution">
    <text evidence="1">The sequence shown here is derived from an EMBL/GenBank/DDBJ whole genome shotgun (WGS) entry which is preliminary data.</text>
</comment>
<name>A0A4Y2M739_ARAVE</name>